<name>A0A0W8FC44_9ZZZZ</name>
<organism evidence="1">
    <name type="scientific">hydrocarbon metagenome</name>
    <dbReference type="NCBI Taxonomy" id="938273"/>
    <lineage>
        <taxon>unclassified sequences</taxon>
        <taxon>metagenomes</taxon>
        <taxon>ecological metagenomes</taxon>
    </lineage>
</organism>
<comment type="caution">
    <text evidence="1">The sequence shown here is derived from an EMBL/GenBank/DDBJ whole genome shotgun (WGS) entry which is preliminary data.</text>
</comment>
<evidence type="ECO:0000313" key="1">
    <source>
        <dbReference type="EMBL" id="KUG18178.1"/>
    </source>
</evidence>
<sequence>MFLLFNGERHNPLSQSRNVIGFCSTCGSDLESLAYYSTDSEWLVSAECAKGHLALIRYGRDWSWLDDLPLEFLKEEVKVADLPREKLDAIFTPAEIRDMIACQEGSPYVRQNIYRARTKYERFEKLFGIKIDI</sequence>
<accession>A0A0W8FC44</accession>
<proteinExistence type="predicted"/>
<protein>
    <submittedName>
        <fullName evidence="1">Uncharacterized protein</fullName>
    </submittedName>
</protein>
<gene>
    <name evidence="1" type="ORF">ASZ90_012117</name>
</gene>
<reference evidence="1" key="1">
    <citation type="journal article" date="2015" name="Proc. Natl. Acad. Sci. U.S.A.">
        <title>Networks of energetic and metabolic interactions define dynamics in microbial communities.</title>
        <authorList>
            <person name="Embree M."/>
            <person name="Liu J.K."/>
            <person name="Al-Bassam M.M."/>
            <person name="Zengler K."/>
        </authorList>
    </citation>
    <scope>NUCLEOTIDE SEQUENCE</scope>
</reference>
<dbReference type="EMBL" id="LNQE01001395">
    <property type="protein sequence ID" value="KUG18178.1"/>
    <property type="molecule type" value="Genomic_DNA"/>
</dbReference>
<dbReference type="AlphaFoldDB" id="A0A0W8FC44"/>